<feature type="compositionally biased region" description="Low complexity" evidence="10">
    <location>
        <begin position="577"/>
        <end position="592"/>
    </location>
</feature>
<evidence type="ECO:0000256" key="1">
    <source>
        <dbReference type="ARBA" id="ARBA00007583"/>
    </source>
</evidence>
<dbReference type="PROSITE" id="PS50258">
    <property type="entry name" value="LNR"/>
    <property type="match status" value="1"/>
</dbReference>
<evidence type="ECO:0000259" key="12">
    <source>
        <dbReference type="PROSITE" id="PS50222"/>
    </source>
</evidence>
<feature type="domain" description="DMAP1-binding" evidence="14">
    <location>
        <begin position="472"/>
        <end position="569"/>
    </location>
</feature>
<dbReference type="Pfam" id="PF17103">
    <property type="entry name" value="Stealth_CR4"/>
    <property type="match status" value="1"/>
</dbReference>
<dbReference type="PANTHER" id="PTHR24045:SF0">
    <property type="entry name" value="N-ACETYLGLUCOSAMINE-1-PHOSPHOTRANSFERASE SUBUNITS ALPHA_BETA"/>
    <property type="match status" value="1"/>
</dbReference>
<feature type="non-terminal residue" evidence="15">
    <location>
        <position position="1166"/>
    </location>
</feature>
<dbReference type="GO" id="GO:0005509">
    <property type="term" value="F:calcium ion binding"/>
    <property type="evidence" value="ECO:0007669"/>
    <property type="project" value="InterPro"/>
</dbReference>
<dbReference type="InterPro" id="IPR021520">
    <property type="entry name" value="Stealth_CR2"/>
</dbReference>
<dbReference type="PANTHER" id="PTHR24045">
    <property type="match status" value="1"/>
</dbReference>
<gene>
    <name evidence="15" type="ORF">PoB_005331500</name>
</gene>
<keyword evidence="4" id="KW-0677">Repeat</keyword>
<keyword evidence="2" id="KW-0808">Transferase</keyword>
<dbReference type="Gene3D" id="3.30.300.320">
    <property type="match status" value="1"/>
</dbReference>
<evidence type="ECO:0000256" key="6">
    <source>
        <dbReference type="ARBA" id="ARBA00023136"/>
    </source>
</evidence>
<keyword evidence="5 11" id="KW-1133">Transmembrane helix</keyword>
<evidence type="ECO:0000256" key="8">
    <source>
        <dbReference type="ARBA" id="ARBA00023180"/>
    </source>
</evidence>
<keyword evidence="8" id="KW-0325">Glycoprotein</keyword>
<organism evidence="15 16">
    <name type="scientific">Plakobranchus ocellatus</name>
    <dbReference type="NCBI Taxonomy" id="259542"/>
    <lineage>
        <taxon>Eukaryota</taxon>
        <taxon>Metazoa</taxon>
        <taxon>Spiralia</taxon>
        <taxon>Lophotrochozoa</taxon>
        <taxon>Mollusca</taxon>
        <taxon>Gastropoda</taxon>
        <taxon>Heterobranchia</taxon>
        <taxon>Euthyneura</taxon>
        <taxon>Panpulmonata</taxon>
        <taxon>Sacoglossa</taxon>
        <taxon>Placobranchoidea</taxon>
        <taxon>Plakobranchidae</taxon>
        <taxon>Plakobranchus</taxon>
    </lineage>
</organism>
<dbReference type="GO" id="GO:0046835">
    <property type="term" value="P:carbohydrate phosphorylation"/>
    <property type="evidence" value="ECO:0007669"/>
    <property type="project" value="TreeGrafter"/>
</dbReference>
<dbReference type="InterPro" id="IPR000800">
    <property type="entry name" value="Notch_dom"/>
</dbReference>
<keyword evidence="6 11" id="KW-0472">Membrane</keyword>
<feature type="compositionally biased region" description="Basic and acidic residues" evidence="10">
    <location>
        <begin position="564"/>
        <end position="576"/>
    </location>
</feature>
<evidence type="ECO:0000256" key="10">
    <source>
        <dbReference type="SAM" id="MobiDB-lite"/>
    </source>
</evidence>
<feature type="compositionally biased region" description="Basic and acidic residues" evidence="10">
    <location>
        <begin position="593"/>
        <end position="603"/>
    </location>
</feature>
<evidence type="ECO:0000256" key="3">
    <source>
        <dbReference type="ARBA" id="ARBA00022692"/>
    </source>
</evidence>
<evidence type="ECO:0000313" key="16">
    <source>
        <dbReference type="Proteomes" id="UP000735302"/>
    </source>
</evidence>
<dbReference type="InterPro" id="IPR041536">
    <property type="entry name" value="GNPTAB_reg"/>
</dbReference>
<dbReference type="EMBL" id="BLXT01005873">
    <property type="protein sequence ID" value="GFO26810.1"/>
    <property type="molecule type" value="Genomic_DNA"/>
</dbReference>
<dbReference type="Pfam" id="PF11380">
    <property type="entry name" value="Stealth_CR2"/>
    <property type="match status" value="1"/>
</dbReference>
<protein>
    <submittedName>
        <fullName evidence="15">N-acetylglucosamine-1-phosphotransferase subunits alpha/beta-like</fullName>
    </submittedName>
</protein>
<evidence type="ECO:0000259" key="14">
    <source>
        <dbReference type="PROSITE" id="PS51912"/>
    </source>
</evidence>
<sequence>MTVPSVVMMSGYPSRYREEEIKTALSGRINDTLKFPIGVTIYESQGISLLSVAQTKQYNDLIKDKGLTIDGKTVMFNQVKLIWNLQQDVKDDVVAANRFEDNEELRYSLRSIQKFAPWVRHVFIVTNGQIPYWLNLDCPRLTVITHDQIFQNASHLPTFSSPAIEAHIHRIPGLSDRFIYLNDDVMFGSPVWPNDFYSHSSGQKVYLTWPVPNCNEGCPSTWIKDGYCDKACNSSECEWDGGDCLAGKTGSVQYGAGFANGLVGHDASADCATGCNDNWLSDKYCDQACNVLDCGFDTGDCGTVNFDQLHRFDLDRKKFQYQAPAGEYLMYFNLTELLGDSGRITAAMASETKVLRSASVSNKFKVMTCVLHQGYNATTVNISLEYTAGQNTSFSLNISVNVDTSVKRKKIEVLLPAAEGENNGTAVSLDLLDSEAFTGWQNLQKSPNVHAKLQEKHVQYAQQNILYQHYKTIPNLSEELKKQLQDLELAFKEDEVTAQGFEFKLGEIFEKFQEELEKLKPKLEELRLSAAQPEAEKIKQEEQSYQQQQENNQEHHQQQQQEVKNIKEKEVHEQTNEKQMQQQEQHPPQHQLSPHDQEQHPPQHQEQQSQKGQQPQQQQQLPQSEESQQQQLPKHLLPQKQQSAQHRQPQQQQLPQHQQQKSLQHQQHQNQKQLQQKKQKHIQKDKISIGSDNSTVSKVKAEQHSFHKSQQSKPESPQQRKIQDKGDKQQRNNGHQAQELKKAAALKNIQGSDGENLELHKDSPYSVRVKGAAGRRLLGTDSLWINHLLKKGEDQQQRAWAKMRQETKMEVMSDDDFLRLVSVGEAHGEGGALPWEKEQKFDKKHEEPVANDYIVEGWQGRQLLDTFGDSLRHVNSLYNKEFGFSARKVVAHMPHFIDKHIMEELQQRFPQQWEETSSHKFRDSKDMQYSFSYFYYLMGLTENITIESVFDDMDTDMSGILSDREIRTLATRMYDLPLYLEILTGLEDVFKNCSSHIDDSVKEQLPESVVENYYDKEMPQVTKMLFTTCEELTTLIIEKFKPRQKYKTVEMDDREVTFKMIHTNVSFVVGQLDDVRKHPKKFICLNDNIEHSKEEAKTVKAVLQDFYESMFPKPSQFELAREYRNRFLHMDQLREWRTYRDRLRLFTHAALSLLIILTAASFFGDK</sequence>
<dbReference type="PROSITE" id="PS00018">
    <property type="entry name" value="EF_HAND_1"/>
    <property type="match status" value="1"/>
</dbReference>
<dbReference type="InterPro" id="IPR010506">
    <property type="entry name" value="DMAP1-bd"/>
</dbReference>
<dbReference type="Pfam" id="PF17102">
    <property type="entry name" value="Stealth_CR3"/>
    <property type="match status" value="1"/>
</dbReference>
<dbReference type="Pfam" id="PF00066">
    <property type="entry name" value="Notch"/>
    <property type="match status" value="2"/>
</dbReference>
<dbReference type="InterPro" id="IPR002048">
    <property type="entry name" value="EF_hand_dom"/>
</dbReference>
<dbReference type="GO" id="GO:0003976">
    <property type="term" value="F:UDP-N-acetylglucosamine-lysosomal-enzyme N-acetylglucosaminephosphotransferase activity"/>
    <property type="evidence" value="ECO:0007669"/>
    <property type="project" value="TreeGrafter"/>
</dbReference>
<accession>A0AAV4C574</accession>
<dbReference type="GO" id="GO:0016256">
    <property type="term" value="P:N-glycan processing to lysosome"/>
    <property type="evidence" value="ECO:0007669"/>
    <property type="project" value="TreeGrafter"/>
</dbReference>
<name>A0AAV4C574_9GAST</name>
<dbReference type="InterPro" id="IPR047141">
    <property type="entry name" value="Stealth"/>
</dbReference>
<dbReference type="InterPro" id="IPR031357">
    <property type="entry name" value="Stealth_CR3"/>
</dbReference>
<comment type="similarity">
    <text evidence="1">Belongs to the stealth family.</text>
</comment>
<dbReference type="SUPFAM" id="SSF90193">
    <property type="entry name" value="Notch domain"/>
    <property type="match status" value="1"/>
</dbReference>
<feature type="compositionally biased region" description="Low complexity" evidence="10">
    <location>
        <begin position="708"/>
        <end position="719"/>
    </location>
</feature>
<keyword evidence="7" id="KW-1015">Disulfide bond</keyword>
<dbReference type="InterPro" id="IPR031356">
    <property type="entry name" value="Stealth_CR4"/>
</dbReference>
<dbReference type="InterPro" id="IPR035993">
    <property type="entry name" value="Notch-like_dom_sf"/>
</dbReference>
<dbReference type="PROSITE" id="PS50222">
    <property type="entry name" value="EF_HAND_2"/>
    <property type="match status" value="1"/>
</dbReference>
<feature type="domain" description="LNR" evidence="13">
    <location>
        <begin position="214"/>
        <end position="244"/>
    </location>
</feature>
<evidence type="ECO:0000256" key="2">
    <source>
        <dbReference type="ARBA" id="ARBA00022679"/>
    </source>
</evidence>
<dbReference type="AlphaFoldDB" id="A0AAV4C574"/>
<dbReference type="Pfam" id="PF18440">
    <property type="entry name" value="GlcNAc-1_reg"/>
    <property type="match status" value="1"/>
</dbReference>
<dbReference type="SMART" id="SM00004">
    <property type="entry name" value="NL"/>
    <property type="match status" value="2"/>
</dbReference>
<feature type="domain" description="EF-hand" evidence="12">
    <location>
        <begin position="941"/>
        <end position="976"/>
    </location>
</feature>
<evidence type="ECO:0000256" key="7">
    <source>
        <dbReference type="ARBA" id="ARBA00023157"/>
    </source>
</evidence>
<evidence type="ECO:0000256" key="11">
    <source>
        <dbReference type="SAM" id="Phobius"/>
    </source>
</evidence>
<reference evidence="15 16" key="1">
    <citation type="journal article" date="2021" name="Elife">
        <title>Chloroplast acquisition without the gene transfer in kleptoplastic sea slugs, Plakobranchus ocellatus.</title>
        <authorList>
            <person name="Maeda T."/>
            <person name="Takahashi S."/>
            <person name="Yoshida T."/>
            <person name="Shimamura S."/>
            <person name="Takaki Y."/>
            <person name="Nagai Y."/>
            <person name="Toyoda A."/>
            <person name="Suzuki Y."/>
            <person name="Arimoto A."/>
            <person name="Ishii H."/>
            <person name="Satoh N."/>
            <person name="Nishiyama T."/>
            <person name="Hasebe M."/>
            <person name="Maruyama T."/>
            <person name="Minagawa J."/>
            <person name="Obokata J."/>
            <person name="Shigenobu S."/>
        </authorList>
    </citation>
    <scope>NUCLEOTIDE SEQUENCE [LARGE SCALE GENOMIC DNA]</scope>
</reference>
<dbReference type="PROSITE" id="PS51912">
    <property type="entry name" value="DMAP1_BIND"/>
    <property type="match status" value="1"/>
</dbReference>
<feature type="transmembrane region" description="Helical" evidence="11">
    <location>
        <begin position="1145"/>
        <end position="1164"/>
    </location>
</feature>
<comment type="caution">
    <text evidence="15">The sequence shown here is derived from an EMBL/GenBank/DDBJ whole genome shotgun (WGS) entry which is preliminary data.</text>
</comment>
<proteinExistence type="inferred from homology"/>
<keyword evidence="3 11" id="KW-0812">Transmembrane</keyword>
<dbReference type="GO" id="GO:0005794">
    <property type="term" value="C:Golgi apparatus"/>
    <property type="evidence" value="ECO:0007669"/>
    <property type="project" value="TreeGrafter"/>
</dbReference>
<feature type="compositionally biased region" description="Basic and acidic residues" evidence="10">
    <location>
        <begin position="721"/>
        <end position="730"/>
    </location>
</feature>
<feature type="compositionally biased region" description="Low complexity" evidence="10">
    <location>
        <begin position="604"/>
        <end position="674"/>
    </location>
</feature>
<evidence type="ECO:0000259" key="13">
    <source>
        <dbReference type="PROSITE" id="PS50258"/>
    </source>
</evidence>
<evidence type="ECO:0000256" key="9">
    <source>
        <dbReference type="ARBA" id="ARBA00046288"/>
    </source>
</evidence>
<comment type="subcellular location">
    <subcellularLocation>
        <location evidence="9">Endomembrane system</location>
        <topology evidence="9">Single-pass type I membrane protein</topology>
    </subcellularLocation>
</comment>
<dbReference type="InterPro" id="IPR018247">
    <property type="entry name" value="EF_Hand_1_Ca_BS"/>
</dbReference>
<keyword evidence="16" id="KW-1185">Reference proteome</keyword>
<evidence type="ECO:0000313" key="15">
    <source>
        <dbReference type="EMBL" id="GFO26810.1"/>
    </source>
</evidence>
<feature type="region of interest" description="Disordered" evidence="10">
    <location>
        <begin position="533"/>
        <end position="741"/>
    </location>
</feature>
<dbReference type="Proteomes" id="UP000735302">
    <property type="component" value="Unassembled WGS sequence"/>
</dbReference>
<evidence type="ECO:0000256" key="5">
    <source>
        <dbReference type="ARBA" id="ARBA00022989"/>
    </source>
</evidence>
<evidence type="ECO:0000256" key="4">
    <source>
        <dbReference type="ARBA" id="ARBA00022737"/>
    </source>
</evidence>